<evidence type="ECO:0000313" key="3">
    <source>
        <dbReference type="EMBL" id="KAK1438693.1"/>
    </source>
</evidence>
<dbReference type="SMART" id="SM00452">
    <property type="entry name" value="STI"/>
    <property type="match status" value="1"/>
</dbReference>
<accession>A0AAD8P9U1</accession>
<feature type="signal peptide" evidence="2">
    <location>
        <begin position="1"/>
        <end position="21"/>
    </location>
</feature>
<feature type="chain" id="PRO_5042153088" evidence="2">
    <location>
        <begin position="22"/>
        <end position="200"/>
    </location>
</feature>
<organism evidence="3 4">
    <name type="scientific">Tagetes erecta</name>
    <name type="common">African marigold</name>
    <dbReference type="NCBI Taxonomy" id="13708"/>
    <lineage>
        <taxon>Eukaryota</taxon>
        <taxon>Viridiplantae</taxon>
        <taxon>Streptophyta</taxon>
        <taxon>Embryophyta</taxon>
        <taxon>Tracheophyta</taxon>
        <taxon>Spermatophyta</taxon>
        <taxon>Magnoliopsida</taxon>
        <taxon>eudicotyledons</taxon>
        <taxon>Gunneridae</taxon>
        <taxon>Pentapetalae</taxon>
        <taxon>asterids</taxon>
        <taxon>campanulids</taxon>
        <taxon>Asterales</taxon>
        <taxon>Asteraceae</taxon>
        <taxon>Asteroideae</taxon>
        <taxon>Heliantheae alliance</taxon>
        <taxon>Tageteae</taxon>
        <taxon>Tagetes</taxon>
    </lineage>
</organism>
<dbReference type="Proteomes" id="UP001229421">
    <property type="component" value="Unassembled WGS sequence"/>
</dbReference>
<comment type="similarity">
    <text evidence="1">Belongs to the protease inhibitor I3 (leguminous Kunitz-type inhibitor) family.</text>
</comment>
<name>A0AAD8P9U1_TARER</name>
<dbReference type="InterPro" id="IPR002160">
    <property type="entry name" value="Prot_inh_Kunz-lg"/>
</dbReference>
<comment type="caution">
    <text evidence="3">The sequence shown here is derived from an EMBL/GenBank/DDBJ whole genome shotgun (WGS) entry which is preliminary data.</text>
</comment>
<dbReference type="SUPFAM" id="SSF50386">
    <property type="entry name" value="STI-like"/>
    <property type="match status" value="1"/>
</dbReference>
<dbReference type="EMBL" id="JAUHHV010000001">
    <property type="protein sequence ID" value="KAK1438693.1"/>
    <property type="molecule type" value="Genomic_DNA"/>
</dbReference>
<evidence type="ECO:0000256" key="1">
    <source>
        <dbReference type="ARBA" id="ARBA00005440"/>
    </source>
</evidence>
<keyword evidence="2" id="KW-0732">Signal</keyword>
<keyword evidence="4" id="KW-1185">Reference proteome</keyword>
<dbReference type="GO" id="GO:0004866">
    <property type="term" value="F:endopeptidase inhibitor activity"/>
    <property type="evidence" value="ECO:0007669"/>
    <property type="project" value="InterPro"/>
</dbReference>
<dbReference type="AlphaFoldDB" id="A0AAD8P9U1"/>
<dbReference type="PANTHER" id="PTHR33107">
    <property type="entry name" value="KUNITZ TRYPSIN INHIBITOR 2"/>
    <property type="match status" value="1"/>
</dbReference>
<reference evidence="3" key="1">
    <citation type="journal article" date="2023" name="bioRxiv">
        <title>Improved chromosome-level genome assembly for marigold (Tagetes erecta).</title>
        <authorList>
            <person name="Jiang F."/>
            <person name="Yuan L."/>
            <person name="Wang S."/>
            <person name="Wang H."/>
            <person name="Xu D."/>
            <person name="Wang A."/>
            <person name="Fan W."/>
        </authorList>
    </citation>
    <scope>NUCLEOTIDE SEQUENCE</scope>
    <source>
        <strain evidence="3">WSJ</strain>
        <tissue evidence="3">Leaf</tissue>
    </source>
</reference>
<dbReference type="PANTHER" id="PTHR33107:SF87">
    <property type="entry name" value="21 KDA SEED PROTEIN-RELATED"/>
    <property type="match status" value="1"/>
</dbReference>
<dbReference type="CDD" id="cd23375">
    <property type="entry name" value="beta-trefoil_STI_VvMLP-like"/>
    <property type="match status" value="1"/>
</dbReference>
<dbReference type="Pfam" id="PF00197">
    <property type="entry name" value="Kunitz_legume"/>
    <property type="match status" value="1"/>
</dbReference>
<protein>
    <submittedName>
        <fullName evidence="3">Uncharacterized protein</fullName>
    </submittedName>
</protein>
<gene>
    <name evidence="3" type="ORF">QVD17_04503</name>
</gene>
<proteinExistence type="inferred from homology"/>
<dbReference type="InterPro" id="IPR011065">
    <property type="entry name" value="Kunitz_inhibitor_STI-like_sf"/>
</dbReference>
<evidence type="ECO:0000256" key="2">
    <source>
        <dbReference type="SAM" id="SignalP"/>
    </source>
</evidence>
<dbReference type="Gene3D" id="2.80.10.50">
    <property type="match status" value="1"/>
</dbReference>
<sequence length="200" mass="21950">MKTTIFLFLLTFFLCVFNANAAPSPVLDGFGKNLRAQVEYFMWVDSDGSILPAAVGNDSCQAGVVKYPDYGSDQPVIITPVNPKKGVIRLSTDFNIRFAFTGSSICDKSNVWKVEYDKDTKQYAVMIGGVLGNPGPETLDNWFKLEKIEGGYKLVYCPSVCSSCKVMCKDVGTAIDGNGVMRFVLGGRPFVVSFYKVIDD</sequence>
<evidence type="ECO:0000313" key="4">
    <source>
        <dbReference type="Proteomes" id="UP001229421"/>
    </source>
</evidence>